<reference evidence="2 3" key="1">
    <citation type="journal article" date="2014" name="Environ. Microbiol.">
        <title>Halorhabdus tiamatea: proteogenomics and glycosidase activity measurements identify the first cultivated euryarchaeon from a deep-sea anoxic brine lake as potential polysaccharide degrader.</title>
        <authorList>
            <person name="Werner J."/>
            <person name="Ferrer M."/>
            <person name="Michel G."/>
            <person name="Mann A.J."/>
            <person name="Huang S."/>
            <person name="Juarez S."/>
            <person name="Ciordia S."/>
            <person name="Albar J.P."/>
            <person name="Alcaide M."/>
            <person name="La Cono V."/>
            <person name="Yakimov M.M."/>
            <person name="Antunes A."/>
            <person name="Taborda M."/>
            <person name="Da Costa M.S."/>
            <person name="Amann R.I."/>
            <person name="Gloeckner F.O."/>
            <person name="Golyshina O.V."/>
            <person name="Golyshin P.N."/>
            <person name="Teeling H."/>
        </authorList>
    </citation>
    <scope>NUCLEOTIDE SEQUENCE [LARGE SCALE GENOMIC DNA]</scope>
    <source>
        <strain evidence="3">SARL4B</strain>
    </source>
</reference>
<evidence type="ECO:0000256" key="1">
    <source>
        <dbReference type="SAM" id="MobiDB-lite"/>
    </source>
</evidence>
<evidence type="ECO:0000313" key="3">
    <source>
        <dbReference type="Proteomes" id="UP000015381"/>
    </source>
</evidence>
<proteinExistence type="predicted"/>
<gene>
    <name evidence="2" type="ORF">HTIA_0936</name>
</gene>
<dbReference type="KEGG" id="hti:HTIA_0936"/>
<evidence type="ECO:0000313" key="2">
    <source>
        <dbReference type="EMBL" id="CCQ33075.1"/>
    </source>
</evidence>
<dbReference type="EMBL" id="HF571520">
    <property type="protein sequence ID" value="CCQ33075.1"/>
    <property type="molecule type" value="Genomic_DNA"/>
</dbReference>
<organism evidence="2 3">
    <name type="scientific">Halorhabdus tiamatea SARL4B</name>
    <dbReference type="NCBI Taxonomy" id="1033806"/>
    <lineage>
        <taxon>Archaea</taxon>
        <taxon>Methanobacteriati</taxon>
        <taxon>Methanobacteriota</taxon>
        <taxon>Stenosarchaea group</taxon>
        <taxon>Halobacteria</taxon>
        <taxon>Halobacteriales</taxon>
        <taxon>Haloarculaceae</taxon>
        <taxon>Halorhabdus</taxon>
    </lineage>
</organism>
<dbReference type="HOGENOM" id="CLU_3282782_0_0_2"/>
<protein>
    <submittedName>
        <fullName evidence="2">Uncharacterized protein</fullName>
    </submittedName>
</protein>
<accession>S6D2B1</accession>
<dbReference type="AlphaFoldDB" id="S6D2B1"/>
<name>S6D2B1_9EURY</name>
<feature type="region of interest" description="Disordered" evidence="1">
    <location>
        <begin position="1"/>
        <end position="40"/>
    </location>
</feature>
<dbReference type="Proteomes" id="UP000015381">
    <property type="component" value="Chromosome I"/>
</dbReference>
<feature type="compositionally biased region" description="Basic and acidic residues" evidence="1">
    <location>
        <begin position="24"/>
        <end position="40"/>
    </location>
</feature>
<sequence>MGLKGAAFSANPDDASTHWSAASARREQSERLGPLERRTE</sequence>
<keyword evidence="3" id="KW-1185">Reference proteome</keyword>